<keyword evidence="2" id="KW-0812">Transmembrane</keyword>
<dbReference type="EMBL" id="FODD01000002">
    <property type="protein sequence ID" value="SEN20313.1"/>
    <property type="molecule type" value="Genomic_DNA"/>
</dbReference>
<evidence type="ECO:0000256" key="2">
    <source>
        <dbReference type="SAM" id="Phobius"/>
    </source>
</evidence>
<name>A0A1H8ELG0_9ACTN</name>
<feature type="transmembrane region" description="Helical" evidence="2">
    <location>
        <begin position="50"/>
        <end position="68"/>
    </location>
</feature>
<feature type="transmembrane region" description="Helical" evidence="2">
    <location>
        <begin position="99"/>
        <end position="120"/>
    </location>
</feature>
<evidence type="ECO:0000313" key="5">
    <source>
        <dbReference type="Proteomes" id="UP000181951"/>
    </source>
</evidence>
<dbReference type="Proteomes" id="UP000181951">
    <property type="component" value="Unassembled WGS sequence"/>
</dbReference>
<dbReference type="Pfam" id="PF19803">
    <property type="entry name" value="DUF6286"/>
    <property type="match status" value="1"/>
</dbReference>
<keyword evidence="2" id="KW-0472">Membrane</keyword>
<dbReference type="AlphaFoldDB" id="A0A1H8ELG0"/>
<feature type="domain" description="DUF6286" evidence="3">
    <location>
        <begin position="109"/>
        <end position="217"/>
    </location>
</feature>
<proteinExistence type="predicted"/>
<evidence type="ECO:0000259" key="3">
    <source>
        <dbReference type="Pfam" id="PF19803"/>
    </source>
</evidence>
<reference evidence="4 5" key="1">
    <citation type="submission" date="2016-10" db="EMBL/GenBank/DDBJ databases">
        <authorList>
            <person name="de Groot N.N."/>
        </authorList>
    </citation>
    <scope>NUCLEOTIDE SEQUENCE [LARGE SCALE GENOMIC DNA]</scope>
    <source>
        <strain evidence="4 5">CGMCC 4.2026</strain>
    </source>
</reference>
<keyword evidence="5" id="KW-1185">Reference proteome</keyword>
<evidence type="ECO:0000256" key="1">
    <source>
        <dbReference type="SAM" id="MobiDB-lite"/>
    </source>
</evidence>
<feature type="region of interest" description="Disordered" evidence="1">
    <location>
        <begin position="1"/>
        <end position="47"/>
    </location>
</feature>
<protein>
    <recommendedName>
        <fullName evidence="3">DUF6286 domain-containing protein</fullName>
    </recommendedName>
</protein>
<gene>
    <name evidence="4" type="ORF">SAMN05216267_1002267</name>
</gene>
<accession>A0A1H8ELG0</accession>
<organism evidence="4 5">
    <name type="scientific">Actinacidiphila rubida</name>
    <dbReference type="NCBI Taxonomy" id="310780"/>
    <lineage>
        <taxon>Bacteria</taxon>
        <taxon>Bacillati</taxon>
        <taxon>Actinomycetota</taxon>
        <taxon>Actinomycetes</taxon>
        <taxon>Kitasatosporales</taxon>
        <taxon>Streptomycetaceae</taxon>
        <taxon>Actinacidiphila</taxon>
    </lineage>
</organism>
<sequence length="221" mass="23651">MSTRHPPAPAAAAGARPRPDRQAGTDRQPAPGTRTIARGPARRPWSGRRTAAAVTAALVAIVATALLFEAVRTRTGHPANGWWTTLSGYLTTRPADDPWILAGAAAAAALGLWLVVLALTPGLRRRLPLRAPAGTSPATRAVLDRKGAATLLRDVAMRVPGVGAARVRLGRRRLTVRADVRFGDVARVRTDLTRELRRAVRDQLGLAREPKPVIRVRRGPT</sequence>
<dbReference type="STRING" id="310780.SAMN05216267_1002267"/>
<evidence type="ECO:0000313" key="4">
    <source>
        <dbReference type="EMBL" id="SEN20313.1"/>
    </source>
</evidence>
<dbReference type="InterPro" id="IPR046253">
    <property type="entry name" value="DUF6286"/>
</dbReference>
<keyword evidence="2" id="KW-1133">Transmembrane helix</keyword>